<gene>
    <name evidence="2" type="ORF">QTG54_002046</name>
</gene>
<sequence length="147" mass="15937">MSANEWSVGNSWGNSWGGRRQLNKNELPSAFSMWPFDRDANEGHEVAIKGREWGSDDWSWGATDDWHNWGGSSGKSGKSGASNAWSSGKSGKSGAWGSDDWSWGATDDWHNWSGSSGKSGKSGAGMLGAVVRVARVAPGMLEQWQEW</sequence>
<evidence type="ECO:0000256" key="1">
    <source>
        <dbReference type="SAM" id="MobiDB-lite"/>
    </source>
</evidence>
<dbReference type="AlphaFoldDB" id="A0AAD8YIH4"/>
<dbReference type="Proteomes" id="UP001224775">
    <property type="component" value="Unassembled WGS sequence"/>
</dbReference>
<feature type="compositionally biased region" description="Low complexity" evidence="1">
    <location>
        <begin position="75"/>
        <end position="105"/>
    </location>
</feature>
<accession>A0AAD8YIH4</accession>
<proteinExistence type="predicted"/>
<protein>
    <submittedName>
        <fullName evidence="2">Uncharacterized protein</fullName>
    </submittedName>
</protein>
<reference evidence="2" key="1">
    <citation type="submission" date="2023-06" db="EMBL/GenBank/DDBJ databases">
        <title>Survivors Of The Sea: Transcriptome response of Skeletonema marinoi to long-term dormancy.</title>
        <authorList>
            <person name="Pinder M.I.M."/>
            <person name="Kourtchenko O."/>
            <person name="Robertson E.K."/>
            <person name="Larsson T."/>
            <person name="Maumus F."/>
            <person name="Osuna-Cruz C.M."/>
            <person name="Vancaester E."/>
            <person name="Stenow R."/>
            <person name="Vandepoele K."/>
            <person name="Ploug H."/>
            <person name="Bruchert V."/>
            <person name="Godhe A."/>
            <person name="Topel M."/>
        </authorList>
    </citation>
    <scope>NUCLEOTIDE SEQUENCE</scope>
    <source>
        <strain evidence="2">R05AC</strain>
    </source>
</reference>
<organism evidence="2 3">
    <name type="scientific">Skeletonema marinoi</name>
    <dbReference type="NCBI Taxonomy" id="267567"/>
    <lineage>
        <taxon>Eukaryota</taxon>
        <taxon>Sar</taxon>
        <taxon>Stramenopiles</taxon>
        <taxon>Ochrophyta</taxon>
        <taxon>Bacillariophyta</taxon>
        <taxon>Coscinodiscophyceae</taxon>
        <taxon>Thalassiosirophycidae</taxon>
        <taxon>Thalassiosirales</taxon>
        <taxon>Skeletonemataceae</taxon>
        <taxon>Skeletonema</taxon>
        <taxon>Skeletonema marinoi-dohrnii complex</taxon>
    </lineage>
</organism>
<feature type="region of interest" description="Disordered" evidence="1">
    <location>
        <begin position="57"/>
        <end position="124"/>
    </location>
</feature>
<keyword evidence="3" id="KW-1185">Reference proteome</keyword>
<evidence type="ECO:0000313" key="2">
    <source>
        <dbReference type="EMBL" id="KAK1746702.1"/>
    </source>
</evidence>
<name>A0AAD8YIH4_9STRA</name>
<comment type="caution">
    <text evidence="2">The sequence shown here is derived from an EMBL/GenBank/DDBJ whole genome shotgun (WGS) entry which is preliminary data.</text>
</comment>
<dbReference type="EMBL" id="JATAAI010000003">
    <property type="protein sequence ID" value="KAK1746702.1"/>
    <property type="molecule type" value="Genomic_DNA"/>
</dbReference>
<evidence type="ECO:0000313" key="3">
    <source>
        <dbReference type="Proteomes" id="UP001224775"/>
    </source>
</evidence>